<evidence type="ECO:0000313" key="1">
    <source>
        <dbReference type="EMBL" id="MBX0293558.1"/>
    </source>
</evidence>
<dbReference type="EMBL" id="RKLT01000001">
    <property type="protein sequence ID" value="MBX0293558.1"/>
    <property type="molecule type" value="Genomic_DNA"/>
</dbReference>
<keyword evidence="2" id="KW-1185">Reference proteome</keyword>
<protein>
    <submittedName>
        <fullName evidence="1">Uncharacterized protein</fullName>
    </submittedName>
</protein>
<comment type="caution">
    <text evidence="1">The sequence shown here is derived from an EMBL/GenBank/DDBJ whole genome shotgun (WGS) entry which is preliminary data.</text>
</comment>
<evidence type="ECO:0000313" key="2">
    <source>
        <dbReference type="Proteomes" id="UP001430455"/>
    </source>
</evidence>
<accession>A0AAW4P702</accession>
<sequence length="117" mass="11816">MLDALEDRPSLAVEADLAVDVGGHGATVVGYDDVVAVDVPSLPAALALWRGLPVDSMDLAAVLASVGLTAELQVRGVPVARVGEDATPSAAARRLGLGSVELVPDGVPLAAVTRRRG</sequence>
<name>A0AAW4P702_9EURY</name>
<reference evidence="1 2" key="1">
    <citation type="submission" date="2021-06" db="EMBL/GenBank/DDBJ databases">
        <title>Halomicroarcula sp. a new haloarchaeum isolated from saline soil.</title>
        <authorList>
            <person name="Duran-Viseras A."/>
            <person name="Sanchez-Porro C."/>
            <person name="Ventosa A."/>
        </authorList>
    </citation>
    <scope>NUCLEOTIDE SEQUENCE [LARGE SCALE GENOMIC DNA]</scope>
    <source>
        <strain evidence="1 2">F27</strain>
    </source>
</reference>
<dbReference type="AlphaFoldDB" id="A0AAW4P702"/>
<dbReference type="Proteomes" id="UP001430455">
    <property type="component" value="Unassembled WGS sequence"/>
</dbReference>
<gene>
    <name evidence="1" type="ORF">EGH23_01530</name>
</gene>
<organism evidence="1 2">
    <name type="scientific">Haloarcula nitratireducens</name>
    <dbReference type="NCBI Taxonomy" id="2487749"/>
    <lineage>
        <taxon>Archaea</taxon>
        <taxon>Methanobacteriati</taxon>
        <taxon>Methanobacteriota</taxon>
        <taxon>Stenosarchaea group</taxon>
        <taxon>Halobacteria</taxon>
        <taxon>Halobacteriales</taxon>
        <taxon>Haloarculaceae</taxon>
        <taxon>Haloarcula</taxon>
    </lineage>
</organism>
<proteinExistence type="predicted"/>